<dbReference type="Proteomes" id="UP000594121">
    <property type="component" value="Chromosome"/>
</dbReference>
<dbReference type="InterPro" id="IPR011335">
    <property type="entry name" value="Restrct_endonuc-II-like"/>
</dbReference>
<dbReference type="GeneID" id="59148422"/>
<organism evidence="1 2">
    <name type="scientific">Infirmifilum lucidum</name>
    <dbReference type="NCBI Taxonomy" id="2776706"/>
    <lineage>
        <taxon>Archaea</taxon>
        <taxon>Thermoproteota</taxon>
        <taxon>Thermoprotei</taxon>
        <taxon>Thermofilales</taxon>
        <taxon>Thermofilaceae</taxon>
        <taxon>Infirmifilum</taxon>
    </lineage>
</organism>
<dbReference type="PANTHER" id="PTHR34314">
    <property type="entry name" value="CRENARCHAEAL PROTEIN, PUTATIVE-RELATED"/>
    <property type="match status" value="1"/>
</dbReference>
<accession>A0A7L9FGW2</accession>
<dbReference type="KEGG" id="thel:IG193_00960"/>
<dbReference type="InParanoid" id="A0A7L9FGW2"/>
<sequence>MSSSLKKKMLELLEKDVEFRYAVAGYLGVLEVLKRLDSLGEEQAKTWENLNKIWENLNKLWENTNKLWEEVKALREDQKKLWEEVRSLREGQEALKADVDWVKSAIRELQQALGVGLEFYTARWVSEYFEARGYTCQPIVHATLPVDGFREVDVLCLEPLAVAEVKSSVPSLEKAEEALAQLLKAVEAAEKFTGRKAELRVLAVQTAPEEVARHLAKRASELGVTLILGRET</sequence>
<dbReference type="SUPFAM" id="SSF52980">
    <property type="entry name" value="Restriction endonuclease-like"/>
    <property type="match status" value="1"/>
</dbReference>
<keyword evidence="2" id="KW-1185">Reference proteome</keyword>
<gene>
    <name evidence="1" type="ORF">IG193_00960</name>
</gene>
<protein>
    <recommendedName>
        <fullName evidence="3">PaREP7</fullName>
    </recommendedName>
</protein>
<name>A0A7L9FGW2_9CREN</name>
<dbReference type="AlphaFoldDB" id="A0A7L9FGW2"/>
<dbReference type="Gene3D" id="6.10.250.3110">
    <property type="match status" value="1"/>
</dbReference>
<evidence type="ECO:0000313" key="1">
    <source>
        <dbReference type="EMBL" id="QOJ79068.1"/>
    </source>
</evidence>
<reference evidence="1 2" key="1">
    <citation type="submission" date="2020-10" db="EMBL/GenBank/DDBJ databases">
        <title>Thermofilum lucidum 3507LT sp. nov. a novel member of Thermofilaceae family isolated from Chile hot spring, and proposal of description order Thermofilales.</title>
        <authorList>
            <person name="Zayulina K.S."/>
            <person name="Elcheninov A.G."/>
            <person name="Toshchakov S.V."/>
            <person name="Kublanov I.V."/>
        </authorList>
    </citation>
    <scope>NUCLEOTIDE SEQUENCE [LARGE SCALE GENOMIC DNA]</scope>
    <source>
        <strain evidence="1 2">3507LT</strain>
    </source>
</reference>
<dbReference type="RefSeq" id="WP_192819040.1">
    <property type="nucleotide sequence ID" value="NZ_CP062310.1"/>
</dbReference>
<dbReference type="EMBL" id="CP062310">
    <property type="protein sequence ID" value="QOJ79068.1"/>
    <property type="molecule type" value="Genomic_DNA"/>
</dbReference>
<dbReference type="PANTHER" id="PTHR34314:SF6">
    <property type="entry name" value="DUF3782 DOMAIN-CONTAINING PROTEIN"/>
    <property type="match status" value="1"/>
</dbReference>
<evidence type="ECO:0008006" key="3">
    <source>
        <dbReference type="Google" id="ProtNLM"/>
    </source>
</evidence>
<evidence type="ECO:0000313" key="2">
    <source>
        <dbReference type="Proteomes" id="UP000594121"/>
    </source>
</evidence>
<proteinExistence type="predicted"/>